<feature type="domain" description="PPM-type phosphatase" evidence="1">
    <location>
        <begin position="51"/>
        <end position="111"/>
    </location>
</feature>
<dbReference type="SUPFAM" id="SSF81606">
    <property type="entry name" value="PP2C-like"/>
    <property type="match status" value="1"/>
</dbReference>
<proteinExistence type="predicted"/>
<dbReference type="Gramene" id="OE9A004486T1">
    <property type="protein sequence ID" value="OE9A004486C1"/>
    <property type="gene ID" value="OE9A004486"/>
</dbReference>
<dbReference type="InterPro" id="IPR001932">
    <property type="entry name" value="PPM-type_phosphatase-like_dom"/>
</dbReference>
<evidence type="ECO:0000313" key="2">
    <source>
        <dbReference type="EMBL" id="CAA2970974.1"/>
    </source>
</evidence>
<dbReference type="OrthoDB" id="10264738at2759"/>
<dbReference type="AlphaFoldDB" id="A0A8S0QXH5"/>
<dbReference type="EMBL" id="CACTIH010001990">
    <property type="protein sequence ID" value="CAA2970974.1"/>
    <property type="molecule type" value="Genomic_DNA"/>
</dbReference>
<accession>A0A8S0QXH5</accession>
<gene>
    <name evidence="2" type="ORF">OLEA9_A004486</name>
</gene>
<name>A0A8S0QXH5_OLEEU</name>
<reference evidence="2 3" key="1">
    <citation type="submission" date="2019-12" db="EMBL/GenBank/DDBJ databases">
        <authorList>
            <person name="Alioto T."/>
            <person name="Alioto T."/>
            <person name="Gomez Garrido J."/>
        </authorList>
    </citation>
    <scope>NUCLEOTIDE SEQUENCE [LARGE SCALE GENOMIC DNA]</scope>
</reference>
<sequence>MARGRVDIDEFIKEEAVATLEVVSQARLVARVFKPKEEEEGSIEVFALLTSDSEFPHKNPSGNHNFMVKHINKLTETLLEPAKDTLRDDGSTASLAVLVGNHPYVANVGDS</sequence>
<comment type="caution">
    <text evidence="2">The sequence shown here is derived from an EMBL/GenBank/DDBJ whole genome shotgun (WGS) entry which is preliminary data.</text>
</comment>
<evidence type="ECO:0000313" key="3">
    <source>
        <dbReference type="Proteomes" id="UP000594638"/>
    </source>
</evidence>
<dbReference type="Pfam" id="PF00481">
    <property type="entry name" value="PP2C"/>
    <property type="match status" value="1"/>
</dbReference>
<dbReference type="Gene3D" id="3.60.40.10">
    <property type="entry name" value="PPM-type phosphatase domain"/>
    <property type="match status" value="1"/>
</dbReference>
<keyword evidence="3" id="KW-1185">Reference proteome</keyword>
<organism evidence="2 3">
    <name type="scientific">Olea europaea subsp. europaea</name>
    <dbReference type="NCBI Taxonomy" id="158383"/>
    <lineage>
        <taxon>Eukaryota</taxon>
        <taxon>Viridiplantae</taxon>
        <taxon>Streptophyta</taxon>
        <taxon>Embryophyta</taxon>
        <taxon>Tracheophyta</taxon>
        <taxon>Spermatophyta</taxon>
        <taxon>Magnoliopsida</taxon>
        <taxon>eudicotyledons</taxon>
        <taxon>Gunneridae</taxon>
        <taxon>Pentapetalae</taxon>
        <taxon>asterids</taxon>
        <taxon>lamiids</taxon>
        <taxon>Lamiales</taxon>
        <taxon>Oleaceae</taxon>
        <taxon>Oleeae</taxon>
        <taxon>Olea</taxon>
    </lineage>
</organism>
<dbReference type="Proteomes" id="UP000594638">
    <property type="component" value="Unassembled WGS sequence"/>
</dbReference>
<dbReference type="InterPro" id="IPR036457">
    <property type="entry name" value="PPM-type-like_dom_sf"/>
</dbReference>
<evidence type="ECO:0000259" key="1">
    <source>
        <dbReference type="Pfam" id="PF00481"/>
    </source>
</evidence>
<protein>
    <submittedName>
        <fullName evidence="2">Probable phosphatase 2C 76</fullName>
    </submittedName>
</protein>